<dbReference type="Pfam" id="PF03551">
    <property type="entry name" value="PadR"/>
    <property type="match status" value="1"/>
</dbReference>
<organism evidence="3 4">
    <name type="scientific">Enterococcus faecium SD2A-2</name>
    <dbReference type="NCBI Taxonomy" id="1244154"/>
    <lineage>
        <taxon>Bacteria</taxon>
        <taxon>Bacillati</taxon>
        <taxon>Bacillota</taxon>
        <taxon>Bacilli</taxon>
        <taxon>Lactobacillales</taxon>
        <taxon>Enterococcaceae</taxon>
        <taxon>Enterococcus</taxon>
    </lineage>
</organism>
<accession>A0AB73ABD3</accession>
<evidence type="ECO:0000259" key="2">
    <source>
        <dbReference type="Pfam" id="PF10400"/>
    </source>
</evidence>
<dbReference type="Proteomes" id="UP000014622">
    <property type="component" value="Unassembled WGS sequence"/>
</dbReference>
<name>A0AB73ABD3_ENTFC</name>
<feature type="non-terminal residue" evidence="3">
    <location>
        <position position="1"/>
    </location>
</feature>
<evidence type="ECO:0000259" key="1">
    <source>
        <dbReference type="Pfam" id="PF03551"/>
    </source>
</evidence>
<dbReference type="Gene3D" id="1.10.10.10">
    <property type="entry name" value="Winged helix-like DNA-binding domain superfamily/Winged helix DNA-binding domain"/>
    <property type="match status" value="1"/>
</dbReference>
<evidence type="ECO:0000313" key="4">
    <source>
        <dbReference type="Proteomes" id="UP000014622"/>
    </source>
</evidence>
<protein>
    <submittedName>
        <fullName evidence="3">Transcriptional regulator, PadR family</fullName>
    </submittedName>
</protein>
<dbReference type="InterPro" id="IPR036388">
    <property type="entry name" value="WH-like_DNA-bd_sf"/>
</dbReference>
<dbReference type="PANTHER" id="PTHR43252:SF4">
    <property type="entry name" value="TRANSCRIPTIONAL REGULATORY PROTEIN"/>
    <property type="match status" value="1"/>
</dbReference>
<comment type="caution">
    <text evidence="3">The sequence shown here is derived from an EMBL/GenBank/DDBJ whole genome shotgun (WGS) entry which is preliminary data.</text>
</comment>
<evidence type="ECO:0000313" key="3">
    <source>
        <dbReference type="EMBL" id="EPI14373.1"/>
    </source>
</evidence>
<gene>
    <name evidence="3" type="ORF">D356_00756</name>
</gene>
<dbReference type="Gene3D" id="6.10.140.190">
    <property type="match status" value="1"/>
</dbReference>
<dbReference type="PANTHER" id="PTHR43252">
    <property type="entry name" value="TRANSCRIPTIONAL REGULATOR YQJI"/>
    <property type="match status" value="1"/>
</dbReference>
<dbReference type="Pfam" id="PF10400">
    <property type="entry name" value="Vir_act_alpha_C"/>
    <property type="match status" value="1"/>
</dbReference>
<feature type="domain" description="Transcription regulator PadR N-terminal" evidence="1">
    <location>
        <begin position="18"/>
        <end position="85"/>
    </location>
</feature>
<proteinExistence type="predicted"/>
<dbReference type="SUPFAM" id="SSF46785">
    <property type="entry name" value="Winged helix' DNA-binding domain"/>
    <property type="match status" value="1"/>
</dbReference>
<dbReference type="AlphaFoldDB" id="A0AB73ABD3"/>
<dbReference type="InterPro" id="IPR018309">
    <property type="entry name" value="Tscrpt_reg_PadR_C"/>
</dbReference>
<dbReference type="EMBL" id="ATIT01000061">
    <property type="protein sequence ID" value="EPI14373.1"/>
    <property type="molecule type" value="Genomic_DNA"/>
</dbReference>
<dbReference type="InterPro" id="IPR036390">
    <property type="entry name" value="WH_DNA-bd_sf"/>
</dbReference>
<reference evidence="3 4" key="1">
    <citation type="submission" date="2013-06" db="EMBL/GenBank/DDBJ databases">
        <authorList>
            <person name="Weinstock G."/>
            <person name="Sodergren E."/>
            <person name="Lobos E.A."/>
            <person name="Fulton L."/>
            <person name="Fulton R."/>
            <person name="Courtney L."/>
            <person name="Fronick C."/>
            <person name="O'Laughlin M."/>
            <person name="Godfrey J."/>
            <person name="Wilson R.M."/>
            <person name="Miner T."/>
            <person name="Farmer C."/>
            <person name="Delehaunty K."/>
            <person name="Cordes M."/>
            <person name="Minx P."/>
            <person name="Tomlinson C."/>
            <person name="Chen J."/>
            <person name="Wollam A."/>
            <person name="Pepin K.H."/>
            <person name="Bhonagiri V."/>
            <person name="Zhang X."/>
            <person name="Warren W."/>
            <person name="Mitreva M."/>
            <person name="Mardis E.R."/>
            <person name="Wilson R.K."/>
        </authorList>
    </citation>
    <scope>NUCLEOTIDE SEQUENCE [LARGE SCALE GENOMIC DNA]</scope>
    <source>
        <strain evidence="3 4">SD2A-2</strain>
    </source>
</reference>
<feature type="domain" description="Transcription regulator PadR C-terminal" evidence="2">
    <location>
        <begin position="98"/>
        <end position="176"/>
    </location>
</feature>
<sequence length="181" mass="21493">FYLSRLIIQTANTLAYILLCVLLSKPRSGYELKQLITIFWEAHHSQIYTTLAKLDQQGYVTVLDKDEHSQKKIYHLTDEGRALVEEWIKEETPAPTQKDEFLAKIYAFSTLDKTTATGLLFTREQQLNKIMQKNQKKLNDLSLDKRQEFGRYVVIQRRIMLCQQELQWCQQVREQMQPFFE</sequence>
<dbReference type="InterPro" id="IPR005149">
    <property type="entry name" value="Tscrpt_reg_PadR_N"/>
</dbReference>